<reference evidence="3" key="1">
    <citation type="submission" date="2021-06" db="EMBL/GenBank/DDBJ databases">
        <authorList>
            <consortium name="Wellcome Sanger Institute Data Sharing"/>
        </authorList>
    </citation>
    <scope>NUCLEOTIDE SEQUENCE [LARGE SCALE GENOMIC DNA]</scope>
</reference>
<feature type="transmembrane region" description="Helical" evidence="1">
    <location>
        <begin position="100"/>
        <end position="118"/>
    </location>
</feature>
<name>A0A8C4SL31_ERPCA</name>
<reference evidence="3" key="3">
    <citation type="submission" date="2025-09" db="UniProtKB">
        <authorList>
            <consortium name="Ensembl"/>
        </authorList>
    </citation>
    <scope>IDENTIFICATION</scope>
</reference>
<keyword evidence="2" id="KW-0732">Signal</keyword>
<organism evidence="3 4">
    <name type="scientific">Erpetoichthys calabaricus</name>
    <name type="common">Rope fish</name>
    <name type="synonym">Calamoichthys calabaricus</name>
    <dbReference type="NCBI Taxonomy" id="27687"/>
    <lineage>
        <taxon>Eukaryota</taxon>
        <taxon>Metazoa</taxon>
        <taxon>Chordata</taxon>
        <taxon>Craniata</taxon>
        <taxon>Vertebrata</taxon>
        <taxon>Euteleostomi</taxon>
        <taxon>Actinopterygii</taxon>
        <taxon>Polypteriformes</taxon>
        <taxon>Polypteridae</taxon>
        <taxon>Erpetoichthys</taxon>
    </lineage>
</organism>
<sequence>MSAKKWAIFFLYLISYGGCNAELPEYTRDKVDKGLNTLVEGISALEVLKTTSKDKAEAAQTAVKLIFPANSQASMLKTVKNSVGKAVSAIVKTVNVLTKALSAFSFAAAFISFILAFIPQQDPLMNFMKEQFAEVNRKLDVISLDISTLQKDVKWYSYTSIYSQDERKIQNAWMKFNEFREKAILVKTNQEKTRLAEQFTSYFESTSTESSIENFYRYLTQKELSLTENLLDLVNEKFKRDFNVVTQFAAHFTALMFKGMQLNLYYYALKGFDGEAKAKDCVEKLANVLAAVEKAMTECIDKYEEQAKIDVDEIGLSSWSDTKELASLIKNHLDKKFDWYEWIVIAYENDSKYKFAAGNYIVKNIQNKAKVFIFHREKGAPINDQIKEQIQKELSKRAFVWPSVRRFFFIFP</sequence>
<reference evidence="3" key="2">
    <citation type="submission" date="2025-08" db="UniProtKB">
        <authorList>
            <consortium name="Ensembl"/>
        </authorList>
    </citation>
    <scope>IDENTIFICATION</scope>
</reference>
<evidence type="ECO:0000313" key="4">
    <source>
        <dbReference type="Proteomes" id="UP000694620"/>
    </source>
</evidence>
<dbReference type="PANTHER" id="PTHR40472:SF6">
    <property type="entry name" value="RICIN B-TYPE LECTIN DOMAIN-CONTAINING PROTEIN"/>
    <property type="match status" value="1"/>
</dbReference>
<evidence type="ECO:0008006" key="5">
    <source>
        <dbReference type="Google" id="ProtNLM"/>
    </source>
</evidence>
<accession>A0A8C4SL31</accession>
<keyword evidence="4" id="KW-1185">Reference proteome</keyword>
<dbReference type="Proteomes" id="UP000694620">
    <property type="component" value="Chromosome 3"/>
</dbReference>
<evidence type="ECO:0000256" key="1">
    <source>
        <dbReference type="SAM" id="Phobius"/>
    </source>
</evidence>
<keyword evidence="1" id="KW-0812">Transmembrane</keyword>
<dbReference type="GeneTree" id="ENSGT00980000199162"/>
<protein>
    <recommendedName>
        <fullName evidence="5">Lipoprotein</fullName>
    </recommendedName>
</protein>
<keyword evidence="1" id="KW-1133">Transmembrane helix</keyword>
<keyword evidence="1" id="KW-0472">Membrane</keyword>
<evidence type="ECO:0000256" key="2">
    <source>
        <dbReference type="SAM" id="SignalP"/>
    </source>
</evidence>
<dbReference type="InterPro" id="IPR039051">
    <property type="entry name" value="SE-CTX-like"/>
</dbReference>
<feature type="signal peptide" evidence="2">
    <location>
        <begin position="1"/>
        <end position="21"/>
    </location>
</feature>
<evidence type="ECO:0000313" key="3">
    <source>
        <dbReference type="Ensembl" id="ENSECRP00000018655.1"/>
    </source>
</evidence>
<proteinExistence type="predicted"/>
<dbReference type="AlphaFoldDB" id="A0A8C4SL31"/>
<dbReference type="Ensembl" id="ENSECRT00000019031.1">
    <property type="protein sequence ID" value="ENSECRP00000018655.1"/>
    <property type="gene ID" value="ENSECRG00000012472.1"/>
</dbReference>
<dbReference type="PANTHER" id="PTHR40472">
    <property type="entry name" value="RICIN B-TYPE LECTIN DOMAIN-CONTAINING PROTEIN"/>
    <property type="match status" value="1"/>
</dbReference>
<feature type="chain" id="PRO_5034061044" description="Lipoprotein" evidence="2">
    <location>
        <begin position="22"/>
        <end position="412"/>
    </location>
</feature>